<evidence type="ECO:0000313" key="4">
    <source>
        <dbReference type="Proteomes" id="UP001520140"/>
    </source>
</evidence>
<organism evidence="3 4">
    <name type="scientific">Rhodococcoides kroppenstedtii</name>
    <dbReference type="NCBI Taxonomy" id="293050"/>
    <lineage>
        <taxon>Bacteria</taxon>
        <taxon>Bacillati</taxon>
        <taxon>Actinomycetota</taxon>
        <taxon>Actinomycetes</taxon>
        <taxon>Mycobacteriales</taxon>
        <taxon>Nocardiaceae</taxon>
        <taxon>Rhodococcoides</taxon>
    </lineage>
</organism>
<dbReference type="SMART" id="SM00706">
    <property type="entry name" value="TECPR"/>
    <property type="match status" value="1"/>
</dbReference>
<evidence type="ECO:0000313" key="3">
    <source>
        <dbReference type="EMBL" id="MBY6321066.1"/>
    </source>
</evidence>
<feature type="chain" id="PRO_5046740017" evidence="2">
    <location>
        <begin position="21"/>
        <end position="409"/>
    </location>
</feature>
<keyword evidence="2" id="KW-0732">Signal</keyword>
<feature type="signal peptide" evidence="2">
    <location>
        <begin position="1"/>
        <end position="20"/>
    </location>
</feature>
<proteinExistence type="predicted"/>
<dbReference type="InterPro" id="IPR006624">
    <property type="entry name" value="Beta-propeller_rpt_TECPR"/>
</dbReference>
<evidence type="ECO:0000256" key="1">
    <source>
        <dbReference type="SAM" id="MobiDB-lite"/>
    </source>
</evidence>
<dbReference type="EMBL" id="JABUKG010000008">
    <property type="protein sequence ID" value="MBY6321066.1"/>
    <property type="molecule type" value="Genomic_DNA"/>
</dbReference>
<keyword evidence="4" id="KW-1185">Reference proteome</keyword>
<reference evidence="3 4" key="1">
    <citation type="submission" date="2020-06" db="EMBL/GenBank/DDBJ databases">
        <title>Taxonomy, biology and ecology of Rhodococcus bacteria occurring in California pistachio and other woody hosts as revealed by genome sequence analyses.</title>
        <authorList>
            <person name="Gai Y."/>
            <person name="Riely B."/>
        </authorList>
    </citation>
    <scope>NUCLEOTIDE SEQUENCE [LARGE SCALE GENOMIC DNA]</scope>
    <source>
        <strain evidence="3 4">BP-284</strain>
    </source>
</reference>
<gene>
    <name evidence="3" type="ORF">HQ605_09550</name>
</gene>
<sequence>MTRAVLAPALLTLALSGCSAEPAPVDDRAADETAVDASGDGHGAIDGAEELAEPRLGLTSVDAAGTVTHLDLLDETTTELGRVDPPRAVHTDGRYLFVQNDSGVEIVDSGVWTWDHVDHFHYYRAQPRLLGTVPGDGDVTVSTTNSSTSGGTGLYFAGSGDAVLLDTEALSRGEIRELFRVTGAPGPGLTVPVGSFALVTEGSGAARTVVGRAADGTPTGLVDSCPDAGGTRTTRVGAVIGCADGALLATATDDDVTTQRIPYPEGLSGVSVAEFDNREGRPTVAGLVGDEILLLDTRDRSWTRLPAPAPLVHVTAVDDGDDHVLAVARDGRVLVLRGTDGAVLAETAPLVAASVAAGATPTLVADQQRAYLSGPVEKTLYELDFADDARIARTFDTATEPVFTAGTGR</sequence>
<dbReference type="PROSITE" id="PS51257">
    <property type="entry name" value="PROKAR_LIPOPROTEIN"/>
    <property type="match status" value="1"/>
</dbReference>
<protein>
    <submittedName>
        <fullName evidence="3">ABC transporter</fullName>
    </submittedName>
</protein>
<dbReference type="Proteomes" id="UP001520140">
    <property type="component" value="Unassembled WGS sequence"/>
</dbReference>
<accession>A0ABS7NST5</accession>
<comment type="caution">
    <text evidence="3">The sequence shown here is derived from an EMBL/GenBank/DDBJ whole genome shotgun (WGS) entry which is preliminary data.</text>
</comment>
<feature type="region of interest" description="Disordered" evidence="1">
    <location>
        <begin position="21"/>
        <end position="45"/>
    </location>
</feature>
<evidence type="ECO:0000256" key="2">
    <source>
        <dbReference type="SAM" id="SignalP"/>
    </source>
</evidence>
<name>A0ABS7NST5_9NOCA</name>
<dbReference type="SUPFAM" id="SSF69322">
    <property type="entry name" value="Tricorn protease domain 2"/>
    <property type="match status" value="1"/>
</dbReference>